<evidence type="ECO:0000259" key="1">
    <source>
        <dbReference type="Pfam" id="PF14529"/>
    </source>
</evidence>
<keyword evidence="2" id="KW-0695">RNA-directed DNA polymerase</keyword>
<protein>
    <submittedName>
        <fullName evidence="2">Putative RNA-directed DNA polymerase from transposon X-element</fullName>
    </submittedName>
</protein>
<keyword evidence="3" id="KW-1185">Reference proteome</keyword>
<dbReference type="InterPro" id="IPR005135">
    <property type="entry name" value="Endo/exonuclease/phosphatase"/>
</dbReference>
<organism evidence="2 3">
    <name type="scientific">Trichonephila inaurata madagascariensis</name>
    <dbReference type="NCBI Taxonomy" id="2747483"/>
    <lineage>
        <taxon>Eukaryota</taxon>
        <taxon>Metazoa</taxon>
        <taxon>Ecdysozoa</taxon>
        <taxon>Arthropoda</taxon>
        <taxon>Chelicerata</taxon>
        <taxon>Arachnida</taxon>
        <taxon>Araneae</taxon>
        <taxon>Araneomorphae</taxon>
        <taxon>Entelegynae</taxon>
        <taxon>Araneoidea</taxon>
        <taxon>Nephilidae</taxon>
        <taxon>Trichonephila</taxon>
        <taxon>Trichonephila inaurata</taxon>
    </lineage>
</organism>
<accession>A0A8X6WUQ0</accession>
<feature type="domain" description="Endonuclease/exonuclease/phosphatase" evidence="1">
    <location>
        <begin position="1"/>
        <end position="80"/>
    </location>
</feature>
<sequence>MGDFNLKHRSWSPTGNSVGGIKLYNFTRNCGFCITAPTEPKRIPDRGNERPSNIDFSISSGLSNITAESMFDLSSDHNSVLFTFMPDFYFSYSHNCRTFTNWNMFQLILHSSIPGNPSINNHQDINSAITNLFRTNPCLHQPEQHHQAYQTPDYLHPSFHQIEDPRKKIILSEANSNPNAIHKITARNRKPIKIPPLLGHHGLVYSIQDKANLFMETLEESFKENPTPYDDNHIDLLDSEVRRYFRN</sequence>
<evidence type="ECO:0000313" key="2">
    <source>
        <dbReference type="EMBL" id="GFY41663.1"/>
    </source>
</evidence>
<reference evidence="2" key="1">
    <citation type="submission" date="2020-08" db="EMBL/GenBank/DDBJ databases">
        <title>Multicomponent nature underlies the extraordinary mechanical properties of spider dragline silk.</title>
        <authorList>
            <person name="Kono N."/>
            <person name="Nakamura H."/>
            <person name="Mori M."/>
            <person name="Yoshida Y."/>
            <person name="Ohtoshi R."/>
            <person name="Malay A.D."/>
            <person name="Moran D.A.P."/>
            <person name="Tomita M."/>
            <person name="Numata K."/>
            <person name="Arakawa K."/>
        </authorList>
    </citation>
    <scope>NUCLEOTIDE SEQUENCE</scope>
</reference>
<name>A0A8X6WUQ0_9ARAC</name>
<dbReference type="Proteomes" id="UP000886998">
    <property type="component" value="Unassembled WGS sequence"/>
</dbReference>
<proteinExistence type="predicted"/>
<keyword evidence="2" id="KW-0808">Transferase</keyword>
<dbReference type="EMBL" id="BMAV01002615">
    <property type="protein sequence ID" value="GFY41663.1"/>
    <property type="molecule type" value="Genomic_DNA"/>
</dbReference>
<dbReference type="AlphaFoldDB" id="A0A8X6WUQ0"/>
<evidence type="ECO:0000313" key="3">
    <source>
        <dbReference type="Proteomes" id="UP000886998"/>
    </source>
</evidence>
<keyword evidence="2" id="KW-0548">Nucleotidyltransferase</keyword>
<dbReference type="SUPFAM" id="SSF56219">
    <property type="entry name" value="DNase I-like"/>
    <property type="match status" value="1"/>
</dbReference>
<dbReference type="Pfam" id="PF14529">
    <property type="entry name" value="Exo_endo_phos_2"/>
    <property type="match status" value="1"/>
</dbReference>
<gene>
    <name evidence="2" type="primary">X-elementORF2_694</name>
    <name evidence="2" type="ORF">TNIN_201531</name>
</gene>
<comment type="caution">
    <text evidence="2">The sequence shown here is derived from an EMBL/GenBank/DDBJ whole genome shotgun (WGS) entry which is preliminary data.</text>
</comment>
<dbReference type="OrthoDB" id="8033718at2759"/>
<dbReference type="Gene3D" id="3.60.10.10">
    <property type="entry name" value="Endonuclease/exonuclease/phosphatase"/>
    <property type="match status" value="1"/>
</dbReference>
<dbReference type="GO" id="GO:0003964">
    <property type="term" value="F:RNA-directed DNA polymerase activity"/>
    <property type="evidence" value="ECO:0007669"/>
    <property type="project" value="UniProtKB-KW"/>
</dbReference>
<dbReference type="InterPro" id="IPR036691">
    <property type="entry name" value="Endo/exonu/phosph_ase_sf"/>
</dbReference>